<dbReference type="InterPro" id="IPR050902">
    <property type="entry name" value="ABC_Transporter_SBP"/>
</dbReference>
<dbReference type="CDD" id="cd01141">
    <property type="entry name" value="TroA_d"/>
    <property type="match status" value="1"/>
</dbReference>
<feature type="domain" description="Fe/B12 periplasmic-binding" evidence="1">
    <location>
        <begin position="94"/>
        <end position="362"/>
    </location>
</feature>
<protein>
    <submittedName>
        <fullName evidence="2">ABC transporter substrate-binding protein</fullName>
    </submittedName>
</protein>
<evidence type="ECO:0000313" key="3">
    <source>
        <dbReference type="Proteomes" id="UP000886722"/>
    </source>
</evidence>
<dbReference type="EMBL" id="DVKT01000037">
    <property type="protein sequence ID" value="HIT39405.1"/>
    <property type="molecule type" value="Genomic_DNA"/>
</dbReference>
<dbReference type="AlphaFoldDB" id="A0A9D1GE91"/>
<comment type="caution">
    <text evidence="2">The sequence shown here is derived from an EMBL/GenBank/DDBJ whole genome shotgun (WGS) entry which is preliminary data.</text>
</comment>
<dbReference type="InterPro" id="IPR002491">
    <property type="entry name" value="ABC_transptr_periplasmic_BD"/>
</dbReference>
<dbReference type="PROSITE" id="PS50983">
    <property type="entry name" value="FE_B12_PBP"/>
    <property type="match status" value="1"/>
</dbReference>
<accession>A0A9D1GE91</accession>
<dbReference type="Gene3D" id="3.40.50.1980">
    <property type="entry name" value="Nitrogenase molybdenum iron protein domain"/>
    <property type="match status" value="2"/>
</dbReference>
<gene>
    <name evidence="2" type="ORF">IAD06_05150</name>
</gene>
<dbReference type="Pfam" id="PF01497">
    <property type="entry name" value="Peripla_BP_2"/>
    <property type="match status" value="1"/>
</dbReference>
<evidence type="ECO:0000313" key="2">
    <source>
        <dbReference type="EMBL" id="HIT39405.1"/>
    </source>
</evidence>
<dbReference type="GO" id="GO:0071281">
    <property type="term" value="P:cellular response to iron ion"/>
    <property type="evidence" value="ECO:0007669"/>
    <property type="project" value="TreeGrafter"/>
</dbReference>
<dbReference type="Proteomes" id="UP000886722">
    <property type="component" value="Unassembled WGS sequence"/>
</dbReference>
<organism evidence="2 3">
    <name type="scientific">Candidatus Caccoplasma intestinavium</name>
    <dbReference type="NCBI Taxonomy" id="2840716"/>
    <lineage>
        <taxon>Bacteria</taxon>
        <taxon>Pseudomonadati</taxon>
        <taxon>Bacteroidota</taxon>
        <taxon>Bacteroidia</taxon>
        <taxon>Bacteroidales</taxon>
        <taxon>Bacteroidaceae</taxon>
        <taxon>Bacteroidaceae incertae sedis</taxon>
        <taxon>Candidatus Caccoplasma</taxon>
    </lineage>
</organism>
<name>A0A9D1GE91_9BACT</name>
<proteinExistence type="predicted"/>
<reference evidence="2" key="2">
    <citation type="journal article" date="2021" name="PeerJ">
        <title>Extensive microbial diversity within the chicken gut microbiome revealed by metagenomics and culture.</title>
        <authorList>
            <person name="Gilroy R."/>
            <person name="Ravi A."/>
            <person name="Getino M."/>
            <person name="Pursley I."/>
            <person name="Horton D.L."/>
            <person name="Alikhan N.F."/>
            <person name="Baker D."/>
            <person name="Gharbi K."/>
            <person name="Hall N."/>
            <person name="Watson M."/>
            <person name="Adriaenssens E.M."/>
            <person name="Foster-Nyarko E."/>
            <person name="Jarju S."/>
            <person name="Secka A."/>
            <person name="Antonio M."/>
            <person name="Oren A."/>
            <person name="Chaudhuri R.R."/>
            <person name="La Ragione R."/>
            <person name="Hildebrand F."/>
            <person name="Pallen M.J."/>
        </authorList>
    </citation>
    <scope>NUCLEOTIDE SEQUENCE</scope>
    <source>
        <strain evidence="2">21143</strain>
    </source>
</reference>
<dbReference type="PANTHER" id="PTHR30535:SF34">
    <property type="entry name" value="MOLYBDATE-BINDING PROTEIN MOLA"/>
    <property type="match status" value="1"/>
</dbReference>
<dbReference type="SUPFAM" id="SSF53807">
    <property type="entry name" value="Helical backbone' metal receptor"/>
    <property type="match status" value="1"/>
</dbReference>
<dbReference type="PANTHER" id="PTHR30535">
    <property type="entry name" value="VITAMIN B12-BINDING PROTEIN"/>
    <property type="match status" value="1"/>
</dbReference>
<reference evidence="2" key="1">
    <citation type="submission" date="2020-10" db="EMBL/GenBank/DDBJ databases">
        <authorList>
            <person name="Gilroy R."/>
        </authorList>
    </citation>
    <scope>NUCLEOTIDE SEQUENCE</scope>
    <source>
        <strain evidence="2">21143</strain>
    </source>
</reference>
<dbReference type="PROSITE" id="PS51257">
    <property type="entry name" value="PROKAR_LIPOPROTEIN"/>
    <property type="match status" value="1"/>
</dbReference>
<evidence type="ECO:0000259" key="1">
    <source>
        <dbReference type="PROSITE" id="PS50983"/>
    </source>
</evidence>
<sequence>MHFPRILSSCCVILLLFTGYSCRNTSATKQVGEKVNIKYAEGFDITRYPDYIRVDLRDPWDTTRLLHRYLLVDKKKDLSQSLPDGTLIRTPVDRMVVYSSVHGSMLDELGIAERIVGVCESEYISVPSIRDGIDSGLITDVGNSFSPDVEKIIDLSPEAILVSPFENCSYGRVEKLNIPIIECADYMENTPMGRAEWIRLIGLFTGRESQADSLFAAIERQYTELCQRVSGIKNRPTVIAEKKTGSTWFVPGGNSYMARLFADAGADYFWKDDEHAGSLALSFESVFDKAQSADFWLFKYSAPTDITLRTLASEYSPYSRFIAFEKGLVFGCNLTSNRFFEEVPLHPDLLLKDFILIFHPDLFPGERCRYYHHLQP</sequence>